<reference evidence="1 2" key="1">
    <citation type="journal article" date="2016" name="Sci. Rep.">
        <title>Genomic and phenotypic characterization of the species Acinetobacter venetianus.</title>
        <authorList>
            <person name="Fondi M."/>
            <person name="Maida I."/>
            <person name="Perrin E."/>
            <person name="Orlandini V."/>
            <person name="La Torre L."/>
            <person name="Bosi E."/>
            <person name="Negroni A."/>
            <person name="Zanaroli G."/>
            <person name="Fava F."/>
            <person name="Decorosi F."/>
            <person name="Giovannetti L."/>
            <person name="Viti C."/>
            <person name="Vaneechoutte M."/>
            <person name="Dijkshoorn L."/>
            <person name="Fani R."/>
        </authorList>
    </citation>
    <scope>NUCLEOTIDE SEQUENCE [LARGE SCALE GENOMIC DNA]</scope>
    <source>
        <strain evidence="1 2">LUH5627</strain>
    </source>
</reference>
<accession>A0A150HV92</accession>
<comment type="caution">
    <text evidence="1">The sequence shown here is derived from an EMBL/GenBank/DDBJ whole genome shotgun (WGS) entry which is preliminary data.</text>
</comment>
<dbReference type="AlphaFoldDB" id="A0A150HV92"/>
<protein>
    <submittedName>
        <fullName evidence="1">Uncharacterized protein</fullName>
    </submittedName>
</protein>
<dbReference type="EMBL" id="JRUE01000113">
    <property type="protein sequence ID" value="KXZ70963.1"/>
    <property type="molecule type" value="Genomic_DNA"/>
</dbReference>
<dbReference type="Proteomes" id="UP000075680">
    <property type="component" value="Unassembled WGS sequence"/>
</dbReference>
<organism evidence="1 2">
    <name type="scientific">Acinetobacter venetianus</name>
    <dbReference type="NCBI Taxonomy" id="52133"/>
    <lineage>
        <taxon>Bacteria</taxon>
        <taxon>Pseudomonadati</taxon>
        <taxon>Pseudomonadota</taxon>
        <taxon>Gammaproteobacteria</taxon>
        <taxon>Moraxellales</taxon>
        <taxon>Moraxellaceae</taxon>
        <taxon>Acinetobacter</taxon>
    </lineage>
</organism>
<sequence>MNQHLDEQNVFSFHLFAEVLDSVKQMYCGLIFSSYFVKTQAVLMAQGDYDSSLNLKLVFDLRLFLIHLHLNMPRYVGAIDSLLLYSYQNHLAQQTYEYEVVAFII</sequence>
<proteinExistence type="predicted"/>
<evidence type="ECO:0000313" key="1">
    <source>
        <dbReference type="EMBL" id="KXZ70963.1"/>
    </source>
</evidence>
<evidence type="ECO:0000313" key="2">
    <source>
        <dbReference type="Proteomes" id="UP000075680"/>
    </source>
</evidence>
<name>A0A150HV92_9GAMM</name>
<gene>
    <name evidence="1" type="ORF">AVENLUH5627_01221</name>
</gene>